<gene>
    <name evidence="2" type="ORF">CP911_28700</name>
    <name evidence="1" type="ORF">H8L09_25475</name>
</gene>
<proteinExistence type="predicted"/>
<evidence type="ECO:0000313" key="1">
    <source>
        <dbReference type="EMBL" id="MBC5048704.1"/>
    </source>
</evidence>
<reference evidence="2 3" key="1">
    <citation type="submission" date="2017-09" db="EMBL/GenBank/DDBJ databases">
        <title>Mdr eskape-Ghana.</title>
        <authorList>
            <person name="Agyepong N."/>
            <person name="Janice J."/>
            <person name="Samuelsen O."/>
            <person name="Owusu-Ofori A."/>
            <person name="Sundsfjord A."/>
            <person name="Essack S."/>
            <person name="Pedersen T."/>
        </authorList>
    </citation>
    <scope>NUCLEOTIDE SEQUENCE [LARGE SCALE GENOMIC DNA]</scope>
    <source>
        <strain evidence="2 3">46</strain>
    </source>
</reference>
<protein>
    <submittedName>
        <fullName evidence="2">Plasmid SOS inhibition protein A</fullName>
    </submittedName>
</protein>
<sequence length="243" mass="28467">MTLSSLVPINPFQRCAMASIASVENRRSLGRKTGELAYVKAFFKELTGKAQITSNDLRKVDASYDPFVRGEATKFEYLRAIDILIESRGERFILPLSWSLAVSMFPGLQNRDLQRRKHRDRIHDQRVERLTKNESNLLNHQLELNVSKSRLYLSFCLPGQHKRWLEEWRNDIHGQGLTTNDIYLLINDWWSSFWITSYRKDYIWCYTLTELLDEIDYVLSTITIMEFNVCFSALPLSLIYKAG</sequence>
<name>A0A2A5MBJ2_9ENTR</name>
<dbReference type="EMBL" id="NXHG01000056">
    <property type="protein sequence ID" value="PCM58236.1"/>
    <property type="molecule type" value="Genomic_DNA"/>
</dbReference>
<reference evidence="1" key="2">
    <citation type="submission" date="2020-08" db="EMBL/GenBank/DDBJ databases">
        <title>Genomic evolution and epidemiology of Klebsiella pneumoniae from a major hospital in Beijing, China, over a fifteen-year period: dissemination of known and novel high-risk clones.</title>
        <authorList>
            <person name="Palmieri M."/>
        </authorList>
    </citation>
    <scope>NUCLEOTIDE SEQUENCE</scope>
    <source>
        <strain evidence="1">K7050</strain>
    </source>
</reference>
<dbReference type="NCBIfam" id="NF010258">
    <property type="entry name" value="PRK13704.1"/>
    <property type="match status" value="1"/>
</dbReference>
<evidence type="ECO:0000313" key="2">
    <source>
        <dbReference type="EMBL" id="PCM58236.1"/>
    </source>
</evidence>
<comment type="caution">
    <text evidence="2">The sequence shown here is derived from an EMBL/GenBank/DDBJ whole genome shotgun (WGS) entry which is preliminary data.</text>
</comment>
<dbReference type="AlphaFoldDB" id="A0A2A5MBJ2"/>
<accession>A0A2A5MBJ2</accession>
<dbReference type="RefSeq" id="WP_064183931.1">
    <property type="nucleotide sequence ID" value="NZ_BPVC01000471.1"/>
</dbReference>
<dbReference type="Proteomes" id="UP000217648">
    <property type="component" value="Unassembled WGS sequence"/>
</dbReference>
<dbReference type="EMBL" id="JACNQW010000027">
    <property type="protein sequence ID" value="MBC5048704.1"/>
    <property type="molecule type" value="Genomic_DNA"/>
</dbReference>
<evidence type="ECO:0000313" key="3">
    <source>
        <dbReference type="Proteomes" id="UP000217648"/>
    </source>
</evidence>
<dbReference type="Pfam" id="PF06952">
    <property type="entry name" value="PsiA"/>
    <property type="match status" value="1"/>
</dbReference>
<dbReference type="InterPro" id="IPR009713">
    <property type="entry name" value="Uncharacterised_PsiA"/>
</dbReference>
<dbReference type="Proteomes" id="UP000646540">
    <property type="component" value="Unassembled WGS sequence"/>
</dbReference>
<organism evidence="2 3">
    <name type="scientific">Klebsiella quasipneumoniae</name>
    <dbReference type="NCBI Taxonomy" id="1463165"/>
    <lineage>
        <taxon>Bacteria</taxon>
        <taxon>Pseudomonadati</taxon>
        <taxon>Pseudomonadota</taxon>
        <taxon>Gammaproteobacteria</taxon>
        <taxon>Enterobacterales</taxon>
        <taxon>Enterobacteriaceae</taxon>
        <taxon>Klebsiella/Raoultella group</taxon>
        <taxon>Klebsiella</taxon>
        <taxon>Klebsiella pneumoniae complex</taxon>
    </lineage>
</organism>